<dbReference type="InterPro" id="IPR036465">
    <property type="entry name" value="vWFA_dom_sf"/>
</dbReference>
<evidence type="ECO:0000313" key="4">
    <source>
        <dbReference type="Proteomes" id="UP001408789"/>
    </source>
</evidence>
<dbReference type="GO" id="GO:0031417">
    <property type="term" value="C:NatC complex"/>
    <property type="evidence" value="ECO:0007669"/>
    <property type="project" value="InterPro"/>
</dbReference>
<dbReference type="Proteomes" id="UP001408789">
    <property type="component" value="Unassembled WGS sequence"/>
</dbReference>
<dbReference type="Gene3D" id="3.40.50.410">
    <property type="entry name" value="von Willebrand factor, type A domain"/>
    <property type="match status" value="1"/>
</dbReference>
<evidence type="ECO:0000256" key="1">
    <source>
        <dbReference type="SAM" id="MobiDB-lite"/>
    </source>
</evidence>
<reference evidence="3 4" key="1">
    <citation type="submission" date="2024-04" db="EMBL/GenBank/DDBJ databases">
        <title>The reference genome of an endangered Asteraceae, Deinandra increscens subsp. villosa, native to the Central Coast of California.</title>
        <authorList>
            <person name="Guilliams M."/>
            <person name="Hasenstab-Lehman K."/>
            <person name="Meyer R."/>
            <person name="Mcevoy S."/>
        </authorList>
    </citation>
    <scope>NUCLEOTIDE SEQUENCE [LARGE SCALE GENOMIC DNA]</scope>
    <source>
        <tissue evidence="3">Leaf</tissue>
    </source>
</reference>
<keyword evidence="4" id="KW-1185">Reference proteome</keyword>
<dbReference type="AlphaFoldDB" id="A0AAP0CJR4"/>
<evidence type="ECO:0000259" key="2">
    <source>
        <dbReference type="Pfam" id="PF04112"/>
    </source>
</evidence>
<feature type="domain" description="NAA35-like N-terminal" evidence="2">
    <location>
        <begin position="28"/>
        <end position="61"/>
    </location>
</feature>
<dbReference type="EMBL" id="JBCNJP010000023">
    <property type="protein sequence ID" value="KAK9058069.1"/>
    <property type="molecule type" value="Genomic_DNA"/>
</dbReference>
<gene>
    <name evidence="3" type="ORF">SSX86_022909</name>
</gene>
<dbReference type="PANTHER" id="PTHR21373:SF0">
    <property type="entry name" value="N-ALPHA-ACETYLTRANSFERASE 35, NATC AUXILIARY SUBUNIT"/>
    <property type="match status" value="1"/>
</dbReference>
<organism evidence="3 4">
    <name type="scientific">Deinandra increscens subsp. villosa</name>
    <dbReference type="NCBI Taxonomy" id="3103831"/>
    <lineage>
        <taxon>Eukaryota</taxon>
        <taxon>Viridiplantae</taxon>
        <taxon>Streptophyta</taxon>
        <taxon>Embryophyta</taxon>
        <taxon>Tracheophyta</taxon>
        <taxon>Spermatophyta</taxon>
        <taxon>Magnoliopsida</taxon>
        <taxon>eudicotyledons</taxon>
        <taxon>Gunneridae</taxon>
        <taxon>Pentapetalae</taxon>
        <taxon>asterids</taxon>
        <taxon>campanulids</taxon>
        <taxon>Asterales</taxon>
        <taxon>Asteraceae</taxon>
        <taxon>Asteroideae</taxon>
        <taxon>Heliantheae alliance</taxon>
        <taxon>Madieae</taxon>
        <taxon>Madiinae</taxon>
        <taxon>Deinandra</taxon>
    </lineage>
</organism>
<dbReference type="InterPro" id="IPR007244">
    <property type="entry name" value="Naa35_N"/>
</dbReference>
<comment type="caution">
    <text evidence="3">The sequence shown here is derived from an EMBL/GenBank/DDBJ whole genome shotgun (WGS) entry which is preliminary data.</text>
</comment>
<feature type="region of interest" description="Disordered" evidence="1">
    <location>
        <begin position="120"/>
        <end position="146"/>
    </location>
</feature>
<accession>A0AAP0CJR4</accession>
<proteinExistence type="predicted"/>
<dbReference type="SUPFAM" id="SSF53300">
    <property type="entry name" value="vWA-like"/>
    <property type="match status" value="1"/>
</dbReference>
<dbReference type="PANTHER" id="PTHR21373">
    <property type="entry name" value="GLUCOSE REPRESSIBLE PROTEIN MAK10"/>
    <property type="match status" value="1"/>
</dbReference>
<dbReference type="InterPro" id="IPR057983">
    <property type="entry name" value="NAA35-like_N"/>
</dbReference>
<dbReference type="Pfam" id="PF04112">
    <property type="entry name" value="Mak10"/>
    <property type="match status" value="1"/>
</dbReference>
<name>A0AAP0CJR4_9ASTR</name>
<protein>
    <recommendedName>
        <fullName evidence="2">NAA35-like N-terminal domain-containing protein</fullName>
    </recommendedName>
</protein>
<evidence type="ECO:0000313" key="3">
    <source>
        <dbReference type="EMBL" id="KAK9058069.1"/>
    </source>
</evidence>
<sequence>MAHFCSSSTADKCMSVAKWVKKGSARWELLCGDNFNLFAAMSALEIMDPKMDSGLVCKYYSVEEAIEEGAAPIPLSMNKTTRKRVLINAFTVRALRDTFSSARGAARIFTFLSGPPDYGPGQLDTRRYGEQYASRRSGPPDYGPEL</sequence>